<gene>
    <name evidence="1" type="ORF">I0Q91_09710</name>
</gene>
<dbReference type="Proteomes" id="UP000621436">
    <property type="component" value="Unassembled WGS sequence"/>
</dbReference>
<dbReference type="InterPro" id="IPR010281">
    <property type="entry name" value="DUF885"/>
</dbReference>
<organism evidence="1 2">
    <name type="scientific">Halonatronomonas betaini</name>
    <dbReference type="NCBI Taxonomy" id="2778430"/>
    <lineage>
        <taxon>Bacteria</taxon>
        <taxon>Bacillati</taxon>
        <taxon>Bacillota</taxon>
        <taxon>Clostridia</taxon>
        <taxon>Halanaerobiales</taxon>
        <taxon>Halarsenatibacteraceae</taxon>
        <taxon>Halonatronomonas</taxon>
    </lineage>
</organism>
<dbReference type="PANTHER" id="PTHR33361:SF15">
    <property type="entry name" value="DUF885 FAMILY LIPOPROTEIN"/>
    <property type="match status" value="1"/>
</dbReference>
<evidence type="ECO:0000313" key="2">
    <source>
        <dbReference type="Proteomes" id="UP000621436"/>
    </source>
</evidence>
<keyword evidence="2" id="KW-1185">Reference proteome</keyword>
<protein>
    <submittedName>
        <fullName evidence="1">DUF885 domain-containing protein</fullName>
    </submittedName>
</protein>
<dbReference type="Pfam" id="PF05960">
    <property type="entry name" value="DUF885"/>
    <property type="match status" value="1"/>
</dbReference>
<evidence type="ECO:0000313" key="1">
    <source>
        <dbReference type="EMBL" id="MBF8437355.1"/>
    </source>
</evidence>
<accession>A0A931AV55</accession>
<reference evidence="1" key="1">
    <citation type="submission" date="2020-11" db="EMBL/GenBank/DDBJ databases">
        <title>Halonatronomonas betainensis gen. nov., sp. nov. a novel haloalkaliphilic representative of the family Halanaerobiacae capable of betaine degradation.</title>
        <authorList>
            <person name="Boltyanskaya Y."/>
            <person name="Kevbrin V."/>
            <person name="Detkova E."/>
            <person name="Grouzdev D.S."/>
            <person name="Koziaeva V."/>
            <person name="Zhilina T."/>
        </authorList>
    </citation>
    <scope>NUCLEOTIDE SEQUENCE</scope>
    <source>
        <strain evidence="1">Z-7014</strain>
    </source>
</reference>
<dbReference type="RefSeq" id="WP_270454329.1">
    <property type="nucleotide sequence ID" value="NZ_JADPIE010000005.1"/>
</dbReference>
<dbReference type="PANTHER" id="PTHR33361">
    <property type="entry name" value="GLR0591 PROTEIN"/>
    <property type="match status" value="1"/>
</dbReference>
<dbReference type="EMBL" id="JADPIE010000005">
    <property type="protein sequence ID" value="MBF8437355.1"/>
    <property type="molecule type" value="Genomic_DNA"/>
</dbReference>
<proteinExistence type="predicted"/>
<comment type="caution">
    <text evidence="1">The sequence shown here is derived from an EMBL/GenBank/DDBJ whole genome shotgun (WGS) entry which is preliminary data.</text>
</comment>
<name>A0A931AV55_9FIRM</name>
<dbReference type="AlphaFoldDB" id="A0A931AV55"/>
<sequence>MDEKEFYRFGDEIIDRFMERWPVVATQLGFHEQDDMLADYREQSIWDFYERLESKLEELKNFNRSSFSKEAEIDYILLRQLLKSLIRDHKNNLPYQKNPNNYIDEVFSGIMSLIMKDFAPLDVRLKAALGRMKQVPDLFDQARKNLVPERVPPVWIDLSLQQLQMAPGLFTELLPGIAGAEFPGLKDEFDKYGEKAARAAVDFQSYLKDELGNKAKGEFAVGEEYFNQLLKENHLVDYDVSELLEIGQEIFAETEMALEKLAGQIAPGKSVDQILDEAKSDHPEAKELLAKYRESMEASRNFVEKQGIATIPEAESLRIIETPGYLRPIIPYAAYIQPEIFSDNLEGLFLVTPVDMNASEEKQEAKLRGHYNAKLPITTLHEGYPGHHLQLSWAKLENSNIRKLGSFLSTLFVEGWAFYCEGMMEDLGYINRPIQKLGRLSDQLWRAGRIILDVKLHCQGMSVDSAVDFLVNECRLERDDARTEVIRYTTSPTQPQSYLMGKREITKIIEDYRLKEPELPLKRMHDNILKAGSLPPELLRKELEL</sequence>